<comment type="caution">
    <text evidence="1">The sequence shown here is derived from an EMBL/GenBank/DDBJ whole genome shotgun (WGS) entry which is preliminary data.</text>
</comment>
<keyword evidence="2" id="KW-1185">Reference proteome</keyword>
<evidence type="ECO:0000313" key="1">
    <source>
        <dbReference type="EMBL" id="KAJ8120180.1"/>
    </source>
</evidence>
<sequence length="238" mass="26693">MKVQKSMELDSKVDLYVTVTPTVIVIGMFYAEWVAQPPTAFDPFHQLKSQVGVMVPLTNGTGTSLAVDLGANTPQYDARRIPTAVTTTPDAGLYLKNHEKFLEVLETTESAFAANLSYTIQPVASATIREGNARRGNTFGLDPMPQIWWSMVVEWDDETKDAQAQQTLKTMDGNLRSIAQSRGELIRYQFMNDASFMQTVLDSYGEDNLARLRSTAKHYDPSRVFQELQNDGFLLRKI</sequence>
<dbReference type="EMBL" id="JAPESX010000677">
    <property type="protein sequence ID" value="KAJ8120180.1"/>
    <property type="molecule type" value="Genomic_DNA"/>
</dbReference>
<proteinExistence type="predicted"/>
<accession>A0ACC2IY89</accession>
<evidence type="ECO:0000313" key="2">
    <source>
        <dbReference type="Proteomes" id="UP001153334"/>
    </source>
</evidence>
<protein>
    <submittedName>
        <fullName evidence="1">Uncharacterized protein</fullName>
    </submittedName>
</protein>
<dbReference type="Proteomes" id="UP001153334">
    <property type="component" value="Unassembled WGS sequence"/>
</dbReference>
<reference evidence="1" key="1">
    <citation type="submission" date="2022-11" db="EMBL/GenBank/DDBJ databases">
        <title>Genome Sequence of Nemania bipapillata.</title>
        <authorList>
            <person name="Buettner E."/>
        </authorList>
    </citation>
    <scope>NUCLEOTIDE SEQUENCE</scope>
    <source>
        <strain evidence="1">CP14</strain>
    </source>
</reference>
<name>A0ACC2IY89_9PEZI</name>
<gene>
    <name evidence="1" type="ORF">ONZ43_g3045</name>
</gene>
<organism evidence="1 2">
    <name type="scientific">Nemania bipapillata</name>
    <dbReference type="NCBI Taxonomy" id="110536"/>
    <lineage>
        <taxon>Eukaryota</taxon>
        <taxon>Fungi</taxon>
        <taxon>Dikarya</taxon>
        <taxon>Ascomycota</taxon>
        <taxon>Pezizomycotina</taxon>
        <taxon>Sordariomycetes</taxon>
        <taxon>Xylariomycetidae</taxon>
        <taxon>Xylariales</taxon>
        <taxon>Xylariaceae</taxon>
        <taxon>Nemania</taxon>
    </lineage>
</organism>